<evidence type="ECO:0000313" key="1">
    <source>
        <dbReference type="EMBL" id="SVD07895.1"/>
    </source>
</evidence>
<dbReference type="NCBIfam" id="NF040913">
    <property type="entry name" value="DsrE_rel_ELSE"/>
    <property type="match status" value="1"/>
</dbReference>
<name>A0A382SEK2_9ZZZZ</name>
<sequence>MKIAYIFRHNMASTFQLSSMILPQLENKSHGVEVIGMMFFDDNLYVLAKGNEFGERLSKVAKEQNILLMICDQCAIRRGFGEGNFEQCGTGEIKAKGTVEGVVAGCFPQLYEALSLNPPDQVITL</sequence>
<evidence type="ECO:0008006" key="2">
    <source>
        <dbReference type="Google" id="ProtNLM"/>
    </source>
</evidence>
<dbReference type="InterPro" id="IPR027396">
    <property type="entry name" value="DsrEFH-like"/>
</dbReference>
<gene>
    <name evidence="1" type="ORF">METZ01_LOCUS360749</name>
</gene>
<organism evidence="1">
    <name type="scientific">marine metagenome</name>
    <dbReference type="NCBI Taxonomy" id="408172"/>
    <lineage>
        <taxon>unclassified sequences</taxon>
        <taxon>metagenomes</taxon>
        <taxon>ecological metagenomes</taxon>
    </lineage>
</organism>
<dbReference type="AlphaFoldDB" id="A0A382SEK2"/>
<proteinExistence type="predicted"/>
<accession>A0A382SEK2</accession>
<protein>
    <recommendedName>
        <fullName evidence="2">Sulfur reduction protein DsrE</fullName>
    </recommendedName>
</protein>
<reference evidence="1" key="1">
    <citation type="submission" date="2018-05" db="EMBL/GenBank/DDBJ databases">
        <authorList>
            <person name="Lanie J.A."/>
            <person name="Ng W.-L."/>
            <person name="Kazmierczak K.M."/>
            <person name="Andrzejewski T.M."/>
            <person name="Davidsen T.M."/>
            <person name="Wayne K.J."/>
            <person name="Tettelin H."/>
            <person name="Glass J.I."/>
            <person name="Rusch D."/>
            <person name="Podicherti R."/>
            <person name="Tsui H.-C.T."/>
            <person name="Winkler M.E."/>
        </authorList>
    </citation>
    <scope>NUCLEOTIDE SEQUENCE</scope>
</reference>
<dbReference type="EMBL" id="UINC01128258">
    <property type="protein sequence ID" value="SVD07895.1"/>
    <property type="molecule type" value="Genomic_DNA"/>
</dbReference>
<dbReference type="SUPFAM" id="SSF75169">
    <property type="entry name" value="DsrEFH-like"/>
    <property type="match status" value="1"/>
</dbReference>